<comment type="caution">
    <text evidence="1">The sequence shown here is derived from an EMBL/GenBank/DDBJ whole genome shotgun (WGS) entry which is preliminary data.</text>
</comment>
<name>A0A9P8NZH9_9ASCO</name>
<dbReference type="GeneID" id="70237550"/>
<organism evidence="1 2">
    <name type="scientific">Ogataea philodendri</name>
    <dbReference type="NCBI Taxonomy" id="1378263"/>
    <lineage>
        <taxon>Eukaryota</taxon>
        <taxon>Fungi</taxon>
        <taxon>Dikarya</taxon>
        <taxon>Ascomycota</taxon>
        <taxon>Saccharomycotina</taxon>
        <taxon>Pichiomycetes</taxon>
        <taxon>Pichiales</taxon>
        <taxon>Pichiaceae</taxon>
        <taxon>Ogataea</taxon>
    </lineage>
</organism>
<proteinExistence type="predicted"/>
<sequence>MPAHVQNSQTVDHLVAGQFLQRNQQRVVHQVVVDGAVENVHGSVVGSRTEQRQTALVVGHRTHSLVVVPQGLIRRGAEIQIVPQNTLVVRTGQNMVTAARMDIHARKPSGARKQLLLQLLLLQIVNSNVPLRHHHQNRLGRMELSVHHDSLALVEWRLRRVTRELVDQNRRLVASFGRNSDEIVATTVPGHPLERSCRGTSLGNTDDGTDAVSDLLGAGLVPHGRRGLARVLTVLALDGVAAGLGVTPTVLH</sequence>
<dbReference type="EMBL" id="JAEUBE010000378">
    <property type="protein sequence ID" value="KAH3662334.1"/>
    <property type="molecule type" value="Genomic_DNA"/>
</dbReference>
<keyword evidence="2" id="KW-1185">Reference proteome</keyword>
<dbReference type="RefSeq" id="XP_046059423.1">
    <property type="nucleotide sequence ID" value="XM_046206782.1"/>
</dbReference>
<evidence type="ECO:0000313" key="1">
    <source>
        <dbReference type="EMBL" id="KAH3662334.1"/>
    </source>
</evidence>
<accession>A0A9P8NZH9</accession>
<reference evidence="1" key="1">
    <citation type="journal article" date="2021" name="Open Biol.">
        <title>Shared evolutionary footprints suggest mitochondrial oxidative damage underlies multiple complex I losses in fungi.</title>
        <authorList>
            <person name="Schikora-Tamarit M.A."/>
            <person name="Marcet-Houben M."/>
            <person name="Nosek J."/>
            <person name="Gabaldon T."/>
        </authorList>
    </citation>
    <scope>NUCLEOTIDE SEQUENCE</scope>
    <source>
        <strain evidence="1">CBS6075</strain>
    </source>
</reference>
<dbReference type="Proteomes" id="UP000769157">
    <property type="component" value="Unassembled WGS sequence"/>
</dbReference>
<dbReference type="AlphaFoldDB" id="A0A9P8NZH9"/>
<gene>
    <name evidence="1" type="ORF">OGAPHI_005586</name>
</gene>
<reference evidence="1" key="2">
    <citation type="submission" date="2021-01" db="EMBL/GenBank/DDBJ databases">
        <authorList>
            <person name="Schikora-Tamarit M.A."/>
        </authorList>
    </citation>
    <scope>NUCLEOTIDE SEQUENCE</scope>
    <source>
        <strain evidence="1">CBS6075</strain>
    </source>
</reference>
<evidence type="ECO:0000313" key="2">
    <source>
        <dbReference type="Proteomes" id="UP000769157"/>
    </source>
</evidence>
<protein>
    <submittedName>
        <fullName evidence="1">Uncharacterized protein</fullName>
    </submittedName>
</protein>